<feature type="non-terminal residue" evidence="1">
    <location>
        <position position="1"/>
    </location>
</feature>
<dbReference type="EMBL" id="LHQM01000063">
    <property type="protein sequence ID" value="KPJ21738.1"/>
    <property type="molecule type" value="Genomic_DNA"/>
</dbReference>
<name>A0A0P6S2X6_9STRE</name>
<protein>
    <submittedName>
        <fullName evidence="1">Uncharacterized protein</fullName>
    </submittedName>
</protein>
<reference evidence="1 2" key="1">
    <citation type="submission" date="2015-08" db="EMBL/GenBank/DDBJ databases">
        <title>Genome sequence of Streptococcus phocae subsp. phocae ATCC 51973T isolated from liver specimen obtained from seal.</title>
        <authorList>
            <person name="Avendano-Herrera R."/>
        </authorList>
    </citation>
    <scope>NUCLEOTIDE SEQUENCE [LARGE SCALE GENOMIC DNA]</scope>
    <source>
        <strain evidence="1 2">ATCC 51973</strain>
    </source>
</reference>
<dbReference type="AlphaFoldDB" id="A0A0P6S2X6"/>
<comment type="caution">
    <text evidence="1">The sequence shown here is derived from an EMBL/GenBank/DDBJ whole genome shotgun (WGS) entry which is preliminary data.</text>
</comment>
<dbReference type="RefSeq" id="WP_161802576.1">
    <property type="nucleotide sequence ID" value="NZ_LHQM01000063.1"/>
</dbReference>
<dbReference type="PATRIC" id="fig|119224.3.peg.1559"/>
<keyword evidence="2" id="KW-1185">Reference proteome</keyword>
<evidence type="ECO:0000313" key="1">
    <source>
        <dbReference type="EMBL" id="KPJ21738.1"/>
    </source>
</evidence>
<gene>
    <name evidence="1" type="ORF">AKK44_08270</name>
</gene>
<organism evidence="1 2">
    <name type="scientific">Streptococcus phocae</name>
    <dbReference type="NCBI Taxonomy" id="119224"/>
    <lineage>
        <taxon>Bacteria</taxon>
        <taxon>Bacillati</taxon>
        <taxon>Bacillota</taxon>
        <taxon>Bacilli</taxon>
        <taxon>Lactobacillales</taxon>
        <taxon>Streptococcaceae</taxon>
        <taxon>Streptococcus</taxon>
    </lineage>
</organism>
<dbReference type="Proteomes" id="UP000049578">
    <property type="component" value="Unassembled WGS sequence"/>
</dbReference>
<accession>A0A0P6S2X6</accession>
<proteinExistence type="predicted"/>
<evidence type="ECO:0000313" key="2">
    <source>
        <dbReference type="Proteomes" id="UP000049578"/>
    </source>
</evidence>
<sequence length="165" mass="18697">SLTDYFSEEPFKAYLFTVDGLKEFTTTKQKAYQDARTYKKQSLPQSNFNAVYVNGEEIASVWYDGSLIYKKVVTSFIKKTIRAAGSLDIRENTNSMYVYALVADVDRTLIGAGDIKAVYINNVKLADGAKVDFTKVNTYYLITITQLSNVDEFINYESNTITFAF</sequence>